<dbReference type="Gene3D" id="1.10.3990.20">
    <property type="entry name" value="protein bp1543"/>
    <property type="match status" value="1"/>
</dbReference>
<keyword evidence="3" id="KW-1185">Reference proteome</keyword>
<reference evidence="2" key="1">
    <citation type="submission" date="2020-03" db="EMBL/GenBank/DDBJ databases">
        <title>Genome of Pelagibius litoralis DSM 21314T.</title>
        <authorList>
            <person name="Wang G."/>
        </authorList>
    </citation>
    <scope>NUCLEOTIDE SEQUENCE</scope>
    <source>
        <strain evidence="2">DSM 21314</strain>
    </source>
</reference>
<dbReference type="EMBL" id="JAAQPH010000027">
    <property type="protein sequence ID" value="NIA71859.1"/>
    <property type="molecule type" value="Genomic_DNA"/>
</dbReference>
<evidence type="ECO:0000313" key="3">
    <source>
        <dbReference type="Proteomes" id="UP000761264"/>
    </source>
</evidence>
<dbReference type="InterPro" id="IPR038268">
    <property type="entry name" value="RHH_sf"/>
</dbReference>
<evidence type="ECO:0000313" key="2">
    <source>
        <dbReference type="EMBL" id="NIA71859.1"/>
    </source>
</evidence>
<dbReference type="InterPro" id="IPR027373">
    <property type="entry name" value="RHH_dom"/>
</dbReference>
<dbReference type="AlphaFoldDB" id="A0A967F2C5"/>
<feature type="domain" description="Ribbon-helix-helix" evidence="1">
    <location>
        <begin position="16"/>
        <end position="78"/>
    </location>
</feature>
<proteinExistence type="predicted"/>
<organism evidence="2 3">
    <name type="scientific">Pelagibius litoralis</name>
    <dbReference type="NCBI Taxonomy" id="374515"/>
    <lineage>
        <taxon>Bacteria</taxon>
        <taxon>Pseudomonadati</taxon>
        <taxon>Pseudomonadota</taxon>
        <taxon>Alphaproteobacteria</taxon>
        <taxon>Rhodospirillales</taxon>
        <taxon>Rhodovibrionaceae</taxon>
        <taxon>Pelagibius</taxon>
    </lineage>
</organism>
<comment type="caution">
    <text evidence="2">The sequence shown here is derived from an EMBL/GenBank/DDBJ whole genome shotgun (WGS) entry which is preliminary data.</text>
</comment>
<dbReference type="Proteomes" id="UP000761264">
    <property type="component" value="Unassembled WGS sequence"/>
</dbReference>
<protein>
    <submittedName>
        <fullName evidence="2">Ribbon-helix-helix domain-containing protein</fullName>
    </submittedName>
</protein>
<accession>A0A967F2C5</accession>
<dbReference type="Pfam" id="PF13467">
    <property type="entry name" value="RHH_4"/>
    <property type="match status" value="1"/>
</dbReference>
<evidence type="ECO:0000259" key="1">
    <source>
        <dbReference type="Pfam" id="PF13467"/>
    </source>
</evidence>
<sequence>MFHRAIFFWRLVSTLISRNVTLSDRRTSIRLEPEMWEALNEICDRETRSVHEICAQIDRERTQSGLTAGVRVFILNYFRSAATEDGHAMVSHGGNSKAPTSQ</sequence>
<gene>
    <name evidence="2" type="ORF">HBA54_24995</name>
</gene>
<name>A0A967F2C5_9PROT</name>